<dbReference type="AlphaFoldDB" id="A0AAE5BTZ1"/>
<keyword evidence="3" id="KW-0807">Transducer</keyword>
<dbReference type="PANTHER" id="PTHR43531">
    <property type="entry name" value="PROTEIN ICFG"/>
    <property type="match status" value="1"/>
</dbReference>
<dbReference type="SMART" id="SM00304">
    <property type="entry name" value="HAMP"/>
    <property type="match status" value="2"/>
</dbReference>
<feature type="transmembrane region" description="Helical" evidence="5">
    <location>
        <begin position="316"/>
        <end position="337"/>
    </location>
</feature>
<dbReference type="InterPro" id="IPR004090">
    <property type="entry name" value="Chemotax_Me-accpt_rcpt"/>
</dbReference>
<dbReference type="Pfam" id="PF12729">
    <property type="entry name" value="4HB_MCP_1"/>
    <property type="match status" value="1"/>
</dbReference>
<dbReference type="Pfam" id="PF00015">
    <property type="entry name" value="MCPsignal"/>
    <property type="match status" value="1"/>
</dbReference>
<dbReference type="Proteomes" id="UP001193501">
    <property type="component" value="Unassembled WGS sequence"/>
</dbReference>
<evidence type="ECO:0000313" key="8">
    <source>
        <dbReference type="EMBL" id="NBZ86722.1"/>
    </source>
</evidence>
<organism evidence="8 9">
    <name type="scientific">Stagnihabitans tardus</name>
    <dbReference type="NCBI Taxonomy" id="2699202"/>
    <lineage>
        <taxon>Bacteria</taxon>
        <taxon>Pseudomonadati</taxon>
        <taxon>Pseudomonadota</taxon>
        <taxon>Alphaproteobacteria</taxon>
        <taxon>Rhodobacterales</taxon>
        <taxon>Paracoccaceae</taxon>
        <taxon>Stagnihabitans</taxon>
    </lineage>
</organism>
<accession>A0AAE5BTZ1</accession>
<feature type="domain" description="HAMP" evidence="7">
    <location>
        <begin position="337"/>
        <end position="389"/>
    </location>
</feature>
<dbReference type="GO" id="GO:0007165">
    <property type="term" value="P:signal transduction"/>
    <property type="evidence" value="ECO:0007669"/>
    <property type="project" value="UniProtKB-KW"/>
</dbReference>
<comment type="similarity">
    <text evidence="2">Belongs to the methyl-accepting chemotaxis (MCP) protein family.</text>
</comment>
<evidence type="ECO:0000259" key="7">
    <source>
        <dbReference type="PROSITE" id="PS50885"/>
    </source>
</evidence>
<keyword evidence="1" id="KW-0145">Chemotaxis</keyword>
<keyword evidence="9" id="KW-1185">Reference proteome</keyword>
<dbReference type="InterPro" id="IPR004089">
    <property type="entry name" value="MCPsignal_dom"/>
</dbReference>
<keyword evidence="5" id="KW-0812">Transmembrane</keyword>
<dbReference type="SUPFAM" id="SSF58104">
    <property type="entry name" value="Methyl-accepting chemotaxis protein (MCP) signaling domain"/>
    <property type="match status" value="1"/>
</dbReference>
<keyword evidence="5" id="KW-0472">Membrane</keyword>
<reference evidence="8" key="1">
    <citation type="submission" date="2020-01" db="EMBL/GenBank/DDBJ databases">
        <authorList>
            <person name="Chen W.-M."/>
        </authorList>
    </citation>
    <scope>NUCLEOTIDE SEQUENCE</scope>
    <source>
        <strain evidence="8">CYK-10</strain>
    </source>
</reference>
<dbReference type="GO" id="GO:0006935">
    <property type="term" value="P:chemotaxis"/>
    <property type="evidence" value="ECO:0007669"/>
    <property type="project" value="UniProtKB-KW"/>
</dbReference>
<evidence type="ECO:0000313" key="9">
    <source>
        <dbReference type="Proteomes" id="UP001193501"/>
    </source>
</evidence>
<feature type="region of interest" description="Disordered" evidence="4">
    <location>
        <begin position="443"/>
        <end position="471"/>
    </location>
</feature>
<dbReference type="PRINTS" id="PR00260">
    <property type="entry name" value="CHEMTRNSDUCR"/>
</dbReference>
<sequence length="720" mass="76476">MKLTIKTKLGATFGLILVLLGAISWIGLNALEDLNTEVNRLATVNNRQVELAGDLRQIWTRMDYLTLRHILVSTEEEMLAIEETLGDLRTEQNAELDELAKLDDGLLTKALEELVQVSTLIATQRDEVLRLSRTGSRAESGALVVANVVKESEEVGRREGSLQDAVIASGAMGVDPFINQVDVVSDLALRVNLKTSVLDSHKEDGAIAELSAELQALMTETEAELQRLNEMNGGRYRLEYEAFEKAIQAVLTTGSEVVRLVVENSENKAELILFGELGKLVTRRNTVLADVITSVDAETAETIATAAEAYGSSRSLIVAFAGLAIGAGIIGAVLIVVSITRGLNRAVGAARKVAQGDLNADVHATSRDELGDLMTAMGEMTGSLKAMTATAEAISRGDLTVTTKRRSDADTLGIALERMLTKLRDVVGNMAVSSQSVASSAHAMSSTAEDLSSGATEQAAAAEQASSAMEEMSANIRQSADNAAQTEKIATHAATQAKESGEAVGEAVQAMRTIADKITIIQEIARQTDLLALNAAVEAARAGQHGKGFAVVASEVRKLAERSQQAAGEINELSGRTVDVSRKAGEMLTTLVPSIQRTADLVQEISAAMREQNTGADQINQAIRQLDTVIQRNASASTEAASVSDGLAAQSEQLHGIISFFKLDEKDGRPAAAPRSGRPAPSSTAAQWRAPSQRGVMDGTTGMVLDLTEGDVKDSDFERF</sequence>
<evidence type="ECO:0000256" key="3">
    <source>
        <dbReference type="PROSITE-ProRule" id="PRU00284"/>
    </source>
</evidence>
<evidence type="ECO:0000256" key="5">
    <source>
        <dbReference type="SAM" id="Phobius"/>
    </source>
</evidence>
<keyword evidence="5" id="KW-1133">Transmembrane helix</keyword>
<feature type="compositionally biased region" description="Low complexity" evidence="4">
    <location>
        <begin position="670"/>
        <end position="686"/>
    </location>
</feature>
<feature type="domain" description="Methyl-accepting transducer" evidence="6">
    <location>
        <begin position="433"/>
        <end position="648"/>
    </location>
</feature>
<dbReference type="InterPro" id="IPR051310">
    <property type="entry name" value="MCP_chemotaxis"/>
</dbReference>
<proteinExistence type="inferred from homology"/>
<dbReference type="GO" id="GO:0004888">
    <property type="term" value="F:transmembrane signaling receptor activity"/>
    <property type="evidence" value="ECO:0007669"/>
    <property type="project" value="InterPro"/>
</dbReference>
<dbReference type="GO" id="GO:0005886">
    <property type="term" value="C:plasma membrane"/>
    <property type="evidence" value="ECO:0007669"/>
    <property type="project" value="TreeGrafter"/>
</dbReference>
<dbReference type="EMBL" id="JAABNR010000003">
    <property type="protein sequence ID" value="NBZ86722.1"/>
    <property type="molecule type" value="Genomic_DNA"/>
</dbReference>
<evidence type="ECO:0000256" key="1">
    <source>
        <dbReference type="ARBA" id="ARBA00022500"/>
    </source>
</evidence>
<dbReference type="Pfam" id="PF00672">
    <property type="entry name" value="HAMP"/>
    <property type="match status" value="1"/>
</dbReference>
<comment type="caution">
    <text evidence="8">The sequence shown here is derived from an EMBL/GenBank/DDBJ whole genome shotgun (WGS) entry which is preliminary data.</text>
</comment>
<evidence type="ECO:0000256" key="4">
    <source>
        <dbReference type="SAM" id="MobiDB-lite"/>
    </source>
</evidence>
<dbReference type="PANTHER" id="PTHR43531:SF11">
    <property type="entry name" value="METHYL-ACCEPTING CHEMOTAXIS PROTEIN 3"/>
    <property type="match status" value="1"/>
</dbReference>
<dbReference type="InterPro" id="IPR003660">
    <property type="entry name" value="HAMP_dom"/>
</dbReference>
<dbReference type="Gene3D" id="1.10.287.950">
    <property type="entry name" value="Methyl-accepting chemotaxis protein"/>
    <property type="match status" value="1"/>
</dbReference>
<dbReference type="Gene3D" id="6.10.340.10">
    <property type="match status" value="1"/>
</dbReference>
<feature type="region of interest" description="Disordered" evidence="4">
    <location>
        <begin position="665"/>
        <end position="708"/>
    </location>
</feature>
<name>A0AAE5BTZ1_9RHOB</name>
<dbReference type="InterPro" id="IPR024478">
    <property type="entry name" value="HlyB_4HB_MCP"/>
</dbReference>
<evidence type="ECO:0000259" key="6">
    <source>
        <dbReference type="PROSITE" id="PS50111"/>
    </source>
</evidence>
<evidence type="ECO:0000256" key="2">
    <source>
        <dbReference type="ARBA" id="ARBA00029447"/>
    </source>
</evidence>
<dbReference type="CDD" id="cd06225">
    <property type="entry name" value="HAMP"/>
    <property type="match status" value="1"/>
</dbReference>
<gene>
    <name evidence="8" type="ORF">GV832_03945</name>
</gene>
<dbReference type="SMART" id="SM00283">
    <property type="entry name" value="MA"/>
    <property type="match status" value="1"/>
</dbReference>
<dbReference type="RefSeq" id="WP_168773539.1">
    <property type="nucleotide sequence ID" value="NZ_JAABNR010000003.1"/>
</dbReference>
<dbReference type="PROSITE" id="PS50111">
    <property type="entry name" value="CHEMOTAXIS_TRANSDUC_2"/>
    <property type="match status" value="1"/>
</dbReference>
<protein>
    <submittedName>
        <fullName evidence="8">HAMP domain-containing protein</fullName>
    </submittedName>
</protein>
<dbReference type="PROSITE" id="PS50885">
    <property type="entry name" value="HAMP"/>
    <property type="match status" value="1"/>
</dbReference>